<name>A0A1Z4BY93_9GAMM</name>
<organism evidence="1 2">
    <name type="scientific">Methylovulum psychrotolerans</name>
    <dbReference type="NCBI Taxonomy" id="1704499"/>
    <lineage>
        <taxon>Bacteria</taxon>
        <taxon>Pseudomonadati</taxon>
        <taxon>Pseudomonadota</taxon>
        <taxon>Gammaproteobacteria</taxon>
        <taxon>Methylococcales</taxon>
        <taxon>Methylococcaceae</taxon>
        <taxon>Methylovulum</taxon>
    </lineage>
</organism>
<proteinExistence type="predicted"/>
<evidence type="ECO:0000313" key="2">
    <source>
        <dbReference type="Proteomes" id="UP000197019"/>
    </source>
</evidence>
<dbReference type="Proteomes" id="UP000197019">
    <property type="component" value="Chromosome"/>
</dbReference>
<dbReference type="KEGG" id="mpsy:CEK71_09025"/>
<dbReference type="EMBL" id="CP022129">
    <property type="protein sequence ID" value="ASF46213.1"/>
    <property type="molecule type" value="Genomic_DNA"/>
</dbReference>
<accession>A0A1Z4BY93</accession>
<sequence length="85" mass="9366">MFKQYRVRTRLLGGYSGGSIETGSIWDGYNDVMARHVGRLSQGEGGAWAGQYFFEGAFVAKMKNGMVSVFKRDGAKSLPVLPSKR</sequence>
<evidence type="ECO:0000313" key="1">
    <source>
        <dbReference type="EMBL" id="ASF46213.1"/>
    </source>
</evidence>
<protein>
    <submittedName>
        <fullName evidence="1">Uncharacterized protein</fullName>
    </submittedName>
</protein>
<reference evidence="1 2" key="1">
    <citation type="submission" date="2017-06" db="EMBL/GenBank/DDBJ databases">
        <title>Genome Sequencing of the methanotroph Methylovulum psychrotolerants str. HV10-M2 isolated from a high-altitude environment.</title>
        <authorList>
            <person name="Mateos-Rivera A."/>
        </authorList>
    </citation>
    <scope>NUCLEOTIDE SEQUENCE [LARGE SCALE GENOMIC DNA]</scope>
    <source>
        <strain evidence="1 2">HV10_M2</strain>
    </source>
</reference>
<keyword evidence="2" id="KW-1185">Reference proteome</keyword>
<gene>
    <name evidence="1" type="ORF">CEK71_09025</name>
</gene>
<dbReference type="AlphaFoldDB" id="A0A1Z4BY93"/>